<sequence length="29" mass="3100">MTLCSVSPSDQLIRNMAPVGHGLQLSLQC</sequence>
<name>A0A1E3KN07_LACPN</name>
<organism evidence="1 2">
    <name type="scientific">Lactiplantibacillus plantarum</name>
    <name type="common">Lactobacillus plantarum</name>
    <dbReference type="NCBI Taxonomy" id="1590"/>
    <lineage>
        <taxon>Bacteria</taxon>
        <taxon>Bacillati</taxon>
        <taxon>Bacillota</taxon>
        <taxon>Bacilli</taxon>
        <taxon>Lactobacillales</taxon>
        <taxon>Lactobacillaceae</taxon>
        <taxon>Lactiplantibacillus</taxon>
    </lineage>
</organism>
<dbReference type="AlphaFoldDB" id="A0A1E3KN07"/>
<proteinExistence type="predicted"/>
<accession>A0A1E3KN07</accession>
<protein>
    <submittedName>
        <fullName evidence="1">Uncharacterized protein</fullName>
    </submittedName>
</protein>
<dbReference type="Proteomes" id="UP000094892">
    <property type="component" value="Unassembled WGS sequence"/>
</dbReference>
<reference evidence="1 2" key="1">
    <citation type="submission" date="2016-08" db="EMBL/GenBank/DDBJ databases">
        <title>Genome sequencing of Lactobacillus plantarum JSA22, isolated from fermented soybean paste.</title>
        <authorList>
            <person name="Choi H.S."/>
        </authorList>
    </citation>
    <scope>NUCLEOTIDE SEQUENCE [LARGE SCALE GENOMIC DNA]</scope>
    <source>
        <strain evidence="1 2">JSA22</strain>
    </source>
</reference>
<comment type="caution">
    <text evidence="1">The sequence shown here is derived from an EMBL/GenBank/DDBJ whole genome shotgun (WGS) entry which is preliminary data.</text>
</comment>
<dbReference type="EMBL" id="MCOL01000001">
    <property type="protein sequence ID" value="ODO60233.1"/>
    <property type="molecule type" value="Genomic_DNA"/>
</dbReference>
<evidence type="ECO:0000313" key="1">
    <source>
        <dbReference type="EMBL" id="ODO60233.1"/>
    </source>
</evidence>
<dbReference type="PATRIC" id="fig|1590.192.peg.159"/>
<gene>
    <name evidence="1" type="ORF">LPJSA22_00166</name>
</gene>
<evidence type="ECO:0000313" key="2">
    <source>
        <dbReference type="Proteomes" id="UP000094892"/>
    </source>
</evidence>